<organism evidence="1 2">
    <name type="scientific">Spirosoma montaniterrae</name>
    <dbReference type="NCBI Taxonomy" id="1178516"/>
    <lineage>
        <taxon>Bacteria</taxon>
        <taxon>Pseudomonadati</taxon>
        <taxon>Bacteroidota</taxon>
        <taxon>Cytophagia</taxon>
        <taxon>Cytophagales</taxon>
        <taxon>Cytophagaceae</taxon>
        <taxon>Spirosoma</taxon>
    </lineage>
</organism>
<sequence length="271" mass="31413">MKSFMLTLPAYFFLLLVTGSCKKEVIDEPAPNLANCRIVREVYKSIQTTDNKDEIEKIEVDGRTVTIAKYWERRYTYDKEGRLYTAADFVSNIEGFRTQYTYQKGYIVASTTLRGATSQDTIYLNPQGLAIVNTDSVRYDENGFPVEFYFKEITVRKNTYVDDNLTTSRYTVLLEDITDKYIYNTSKLSLPNLHPYYGKLSKNLIIGYTQTVNNSKYYPVGLVFEKNYKYIFDKFGRVSRRLASSRRINPLWPFQADPGGVGITDFEYDCP</sequence>
<dbReference type="RefSeq" id="WP_077132343.1">
    <property type="nucleotide sequence ID" value="NZ_CP014263.1"/>
</dbReference>
<protein>
    <recommendedName>
        <fullName evidence="3">DUF4595 domain-containing protein</fullName>
    </recommendedName>
</protein>
<dbReference type="Proteomes" id="UP000187941">
    <property type="component" value="Chromosome"/>
</dbReference>
<evidence type="ECO:0008006" key="3">
    <source>
        <dbReference type="Google" id="ProtNLM"/>
    </source>
</evidence>
<dbReference type="PROSITE" id="PS51257">
    <property type="entry name" value="PROKAR_LIPOPROTEIN"/>
    <property type="match status" value="1"/>
</dbReference>
<evidence type="ECO:0000313" key="2">
    <source>
        <dbReference type="Proteomes" id="UP000187941"/>
    </source>
</evidence>
<dbReference type="EMBL" id="CP014263">
    <property type="protein sequence ID" value="AQG80886.1"/>
    <property type="molecule type" value="Genomic_DNA"/>
</dbReference>
<accession>A0A1P9WZS5</accession>
<dbReference type="KEGG" id="smon:AWR27_17105"/>
<proteinExistence type="predicted"/>
<evidence type="ECO:0000313" key="1">
    <source>
        <dbReference type="EMBL" id="AQG80886.1"/>
    </source>
</evidence>
<keyword evidence="2" id="KW-1185">Reference proteome</keyword>
<name>A0A1P9WZS5_9BACT</name>
<reference evidence="1 2" key="1">
    <citation type="submission" date="2016-01" db="EMBL/GenBank/DDBJ databases">
        <authorList>
            <person name="Oliw E.H."/>
        </authorList>
    </citation>
    <scope>NUCLEOTIDE SEQUENCE [LARGE SCALE GENOMIC DNA]</scope>
    <source>
        <strain evidence="1 2">DY10</strain>
    </source>
</reference>
<dbReference type="OrthoDB" id="946704at2"/>
<gene>
    <name evidence="1" type="ORF">AWR27_17105</name>
</gene>
<dbReference type="AlphaFoldDB" id="A0A1P9WZS5"/>